<organism evidence="7 8">
    <name type="scientific">Apiotrichum porosum</name>
    <dbReference type="NCBI Taxonomy" id="105984"/>
    <lineage>
        <taxon>Eukaryota</taxon>
        <taxon>Fungi</taxon>
        <taxon>Dikarya</taxon>
        <taxon>Basidiomycota</taxon>
        <taxon>Agaricomycotina</taxon>
        <taxon>Tremellomycetes</taxon>
        <taxon>Trichosporonales</taxon>
        <taxon>Trichosporonaceae</taxon>
        <taxon>Apiotrichum</taxon>
    </lineage>
</organism>
<keyword evidence="8" id="KW-1185">Reference proteome</keyword>
<reference evidence="7 8" key="1">
    <citation type="submission" date="2018-11" db="EMBL/GenBank/DDBJ databases">
        <title>Genome sequence of Apiotrichum porosum DSM 27194.</title>
        <authorList>
            <person name="Aliyu H."/>
            <person name="Gorte O."/>
            <person name="Ochsenreither K."/>
        </authorList>
    </citation>
    <scope>NUCLEOTIDE SEQUENCE [LARGE SCALE GENOMIC DNA]</scope>
    <source>
        <strain evidence="7 8">DSM 27194</strain>
    </source>
</reference>
<dbReference type="Gene3D" id="2.40.70.10">
    <property type="entry name" value="Acid Proteases"/>
    <property type="match status" value="2"/>
</dbReference>
<feature type="domain" description="Peptidase A1" evidence="6">
    <location>
        <begin position="68"/>
        <end position="403"/>
    </location>
</feature>
<dbReference type="SUPFAM" id="SSF50630">
    <property type="entry name" value="Acid proteases"/>
    <property type="match status" value="1"/>
</dbReference>
<comment type="similarity">
    <text evidence="1 4">Belongs to the peptidase A1 family.</text>
</comment>
<feature type="disulfide bond" evidence="3">
    <location>
        <begin position="329"/>
        <end position="363"/>
    </location>
</feature>
<evidence type="ECO:0000313" key="7">
    <source>
        <dbReference type="EMBL" id="RSH86353.1"/>
    </source>
</evidence>
<protein>
    <recommendedName>
        <fullName evidence="6">Peptidase A1 domain-containing protein</fullName>
    </recommendedName>
</protein>
<dbReference type="PANTHER" id="PTHR47966">
    <property type="entry name" value="BETA-SITE APP-CLEAVING ENZYME, ISOFORM A-RELATED"/>
    <property type="match status" value="1"/>
</dbReference>
<keyword evidence="3" id="KW-1015">Disulfide bond</keyword>
<dbReference type="CDD" id="cd05471">
    <property type="entry name" value="pepsin_like"/>
    <property type="match status" value="1"/>
</dbReference>
<dbReference type="EMBL" id="RSCE01000002">
    <property type="protein sequence ID" value="RSH86353.1"/>
    <property type="molecule type" value="Genomic_DNA"/>
</dbReference>
<dbReference type="InterPro" id="IPR033121">
    <property type="entry name" value="PEPTIDASE_A1"/>
</dbReference>
<dbReference type="RefSeq" id="XP_028479138.1">
    <property type="nucleotide sequence ID" value="XM_028620166.1"/>
</dbReference>
<dbReference type="InterPro" id="IPR001969">
    <property type="entry name" value="Aspartic_peptidase_AS"/>
</dbReference>
<keyword evidence="2 4" id="KW-0064">Aspartyl protease</keyword>
<dbReference type="Pfam" id="PF00026">
    <property type="entry name" value="Asp"/>
    <property type="match status" value="1"/>
</dbReference>
<keyword evidence="5" id="KW-0732">Signal</keyword>
<dbReference type="PROSITE" id="PS00141">
    <property type="entry name" value="ASP_PROTEASE"/>
    <property type="match status" value="1"/>
</dbReference>
<dbReference type="AlphaFoldDB" id="A0A427Y5I5"/>
<evidence type="ECO:0000256" key="4">
    <source>
        <dbReference type="RuleBase" id="RU000454"/>
    </source>
</evidence>
<dbReference type="PANTHER" id="PTHR47966:SF6">
    <property type="entry name" value="PEPTIDASE A1 DOMAIN-CONTAINING PROTEIN"/>
    <property type="match status" value="1"/>
</dbReference>
<dbReference type="Proteomes" id="UP000279236">
    <property type="component" value="Unassembled WGS sequence"/>
</dbReference>
<dbReference type="OrthoDB" id="15189at2759"/>
<dbReference type="InterPro" id="IPR001461">
    <property type="entry name" value="Aspartic_peptidase_A1"/>
</dbReference>
<evidence type="ECO:0000256" key="3">
    <source>
        <dbReference type="PIRSR" id="PIRSR601461-2"/>
    </source>
</evidence>
<evidence type="ECO:0000313" key="8">
    <source>
        <dbReference type="Proteomes" id="UP000279236"/>
    </source>
</evidence>
<dbReference type="InterPro" id="IPR021109">
    <property type="entry name" value="Peptidase_aspartic_dom_sf"/>
</dbReference>
<evidence type="ECO:0000256" key="5">
    <source>
        <dbReference type="SAM" id="SignalP"/>
    </source>
</evidence>
<gene>
    <name evidence="7" type="ORF">EHS24_004600</name>
</gene>
<evidence type="ECO:0000256" key="2">
    <source>
        <dbReference type="ARBA" id="ARBA00022750"/>
    </source>
</evidence>
<comment type="caution">
    <text evidence="7">The sequence shown here is derived from an EMBL/GenBank/DDBJ whole genome shotgun (WGS) entry which is preliminary data.</text>
</comment>
<feature type="chain" id="PRO_5019291352" description="Peptidase A1 domain-containing protein" evidence="5">
    <location>
        <begin position="19"/>
        <end position="427"/>
    </location>
</feature>
<dbReference type="InterPro" id="IPR034164">
    <property type="entry name" value="Pepsin-like_dom"/>
</dbReference>
<name>A0A427Y5I5_9TREE</name>
<evidence type="ECO:0000256" key="1">
    <source>
        <dbReference type="ARBA" id="ARBA00007447"/>
    </source>
</evidence>
<proteinExistence type="inferred from homology"/>
<keyword evidence="4" id="KW-0645">Protease</keyword>
<accession>A0A427Y5I5</accession>
<dbReference type="GO" id="GO:0006508">
    <property type="term" value="P:proteolysis"/>
    <property type="evidence" value="ECO:0007669"/>
    <property type="project" value="UniProtKB-KW"/>
</dbReference>
<feature type="signal peptide" evidence="5">
    <location>
        <begin position="1"/>
        <end position="18"/>
    </location>
</feature>
<feature type="disulfide bond" evidence="3">
    <location>
        <begin position="100"/>
        <end position="105"/>
    </location>
</feature>
<evidence type="ECO:0000259" key="6">
    <source>
        <dbReference type="PROSITE" id="PS51767"/>
    </source>
</evidence>
<dbReference type="PROSITE" id="PS51767">
    <property type="entry name" value="PEPTIDASE_A1"/>
    <property type="match status" value="1"/>
</dbReference>
<dbReference type="GeneID" id="39589143"/>
<dbReference type="PRINTS" id="PR00792">
    <property type="entry name" value="PEPSIN"/>
</dbReference>
<sequence length="427" mass="44272">MYCKTAVLVLAALGMVAPTPAPTHIRKSGPITLPLTQRSVAWGSPPVSCWHLTGRAAELENWNRDTSYNTVVDIGQVPEPPVNMIVGTGSARLWVLGPNCTSSDCQGTGTPFDPAASDTFQYTGIDMTQSYGRGSVSGAMGEDRVSLAGSALPSQQFGVVSDVKDMPLISQYEEVGILGLTHATSGGAGNNNTGTDYVGVWEGLVNAGVLTDDQFGLYLKRDPVSSTEQTTSGGVVHGAGGTLTLGGVDTSVINGQLNYVDLPIQDSEFWAVTLDSLSMDGVAVDGSEGQAAIDSGTTMIFGPASVVDTIFQNVSGAYNDPDNGWMMPCVSAIPEVSLTFGGVVYPIFAGDLLRQSVGNDSLCSAMIGSGFSSNNFNWIVGATFLKNVYTAFRAKPTAQVGFASLTDAANVRSPSAVGPPVQPTTGA</sequence>
<dbReference type="GO" id="GO:0004190">
    <property type="term" value="F:aspartic-type endopeptidase activity"/>
    <property type="evidence" value="ECO:0007669"/>
    <property type="project" value="UniProtKB-KW"/>
</dbReference>
<dbReference type="STRING" id="105984.A0A427Y5I5"/>
<keyword evidence="4" id="KW-0378">Hydrolase</keyword>